<keyword evidence="1" id="KW-0732">Signal</keyword>
<dbReference type="EMBL" id="CCKQ01001091">
    <property type="protein sequence ID" value="CDW72194.1"/>
    <property type="molecule type" value="Genomic_DNA"/>
</dbReference>
<feature type="signal peptide" evidence="1">
    <location>
        <begin position="1"/>
        <end position="22"/>
    </location>
</feature>
<feature type="chain" id="PRO_5001728946" evidence="1">
    <location>
        <begin position="23"/>
        <end position="337"/>
    </location>
</feature>
<organism evidence="2 3">
    <name type="scientific">Stylonychia lemnae</name>
    <name type="common">Ciliate</name>
    <dbReference type="NCBI Taxonomy" id="5949"/>
    <lineage>
        <taxon>Eukaryota</taxon>
        <taxon>Sar</taxon>
        <taxon>Alveolata</taxon>
        <taxon>Ciliophora</taxon>
        <taxon>Intramacronucleata</taxon>
        <taxon>Spirotrichea</taxon>
        <taxon>Stichotrichia</taxon>
        <taxon>Sporadotrichida</taxon>
        <taxon>Oxytrichidae</taxon>
        <taxon>Stylonychinae</taxon>
        <taxon>Stylonychia</taxon>
    </lineage>
</organism>
<protein>
    <submittedName>
        <fullName evidence="2">Uncharacterized protein</fullName>
    </submittedName>
</protein>
<dbReference type="AlphaFoldDB" id="A0A077ZRU1"/>
<proteinExistence type="predicted"/>
<evidence type="ECO:0000313" key="2">
    <source>
        <dbReference type="EMBL" id="CDW72194.1"/>
    </source>
</evidence>
<reference evidence="2 3" key="1">
    <citation type="submission" date="2014-06" db="EMBL/GenBank/DDBJ databases">
        <authorList>
            <person name="Swart Estienne"/>
        </authorList>
    </citation>
    <scope>NUCLEOTIDE SEQUENCE [LARGE SCALE GENOMIC DNA]</scope>
    <source>
        <strain evidence="2 3">130c</strain>
    </source>
</reference>
<evidence type="ECO:0000256" key="1">
    <source>
        <dbReference type="SAM" id="SignalP"/>
    </source>
</evidence>
<accession>A0A077ZRU1</accession>
<dbReference type="InParanoid" id="A0A077ZRU1"/>
<sequence length="337" mass="38992">MFLKYLQGTALFLLISITSDQAFCLQQRKLLQNSPSVLLKLELEIQGGSFNGSGQGDIILNVNGNANCTVQKFCTNQSAQILPKDSETMQKQNSIKLLDLSKYSTEKQAIFWKYENYTKYLLQKAVQESFQMNHDIWFNFQDILDTGISYKNFLSKLQNAPLVDLEYESIAWGYGDDISIVEEYIQKYGVKGGAFDLIQTYVSSYYDVQFPYADIIPDQTLFSMPKEEEYNSAKNNINTFEKIFYSARYDYGYSESVDASEFCQMEVKQWTEQYQVYIQYLPKLTKLQLQYLESYIKTQQIGLDNNSEDLSTYFASYDKFYSVCISKIGDDSTIPEL</sequence>
<name>A0A077ZRU1_STYLE</name>
<evidence type="ECO:0000313" key="3">
    <source>
        <dbReference type="Proteomes" id="UP000039865"/>
    </source>
</evidence>
<dbReference type="Proteomes" id="UP000039865">
    <property type="component" value="Unassembled WGS sequence"/>
</dbReference>
<gene>
    <name evidence="2" type="primary">Contig10094.g10785</name>
    <name evidence="2" type="ORF">STYLEM_1151</name>
</gene>
<keyword evidence="3" id="KW-1185">Reference proteome</keyword>